<proteinExistence type="predicted"/>
<name>A0A6J5RXW2_9CAUD</name>
<accession>A0A6J5RXW2</accession>
<gene>
    <name evidence="1" type="ORF">UFOVP1290_404</name>
</gene>
<reference evidence="1" key="1">
    <citation type="submission" date="2020-05" db="EMBL/GenBank/DDBJ databases">
        <authorList>
            <person name="Chiriac C."/>
            <person name="Salcher M."/>
            <person name="Ghai R."/>
            <person name="Kavagutti S V."/>
        </authorList>
    </citation>
    <scope>NUCLEOTIDE SEQUENCE</scope>
</reference>
<protein>
    <submittedName>
        <fullName evidence="1">Uncharacterized protein</fullName>
    </submittedName>
</protein>
<evidence type="ECO:0000313" key="1">
    <source>
        <dbReference type="EMBL" id="CAB4196884.1"/>
    </source>
</evidence>
<dbReference type="EMBL" id="LR797252">
    <property type="protein sequence ID" value="CAB4196884.1"/>
    <property type="molecule type" value="Genomic_DNA"/>
</dbReference>
<organism evidence="1">
    <name type="scientific">uncultured Caudovirales phage</name>
    <dbReference type="NCBI Taxonomy" id="2100421"/>
    <lineage>
        <taxon>Viruses</taxon>
        <taxon>Duplodnaviria</taxon>
        <taxon>Heunggongvirae</taxon>
        <taxon>Uroviricota</taxon>
        <taxon>Caudoviricetes</taxon>
        <taxon>Peduoviridae</taxon>
        <taxon>Maltschvirus</taxon>
        <taxon>Maltschvirus maltsch</taxon>
    </lineage>
</organism>
<sequence length="350" mass="39694">MISVVGSIPEKIKYIFSDDSVDSVVNVGSSYDIYDEIDGDKNVKLKVTKSFVADSADLIGVENIIKCASNGGYNYKTKTNTIKAYSVIEVDNTPIKNIKLLSERHVLIDDKYYVNIDSGVLVDAILKAGINVGGILNGEFVWVKQKNDLMLARIGSSLHERIKSYEDKSKVSIVPKKTFDVGGIYVNAKGKKAVFLGFVCTTKFKTIINHAIPWSMIDPNHKNFIYTKKKMKKAFCFYNLNPYQSFDKNMEEMLKLDRTYSFSITVTHKFIEKTDSIVLPENIIQLLRNQAAKKIKEYVVQYASANTSGYKPTLSSLYYELSGVSEFVNLYKFNDKEREEFDIGKYLLFS</sequence>